<evidence type="ECO:0000313" key="2">
    <source>
        <dbReference type="EMBL" id="SDS22533.1"/>
    </source>
</evidence>
<name>A0A1H1QGU2_9ACTN</name>
<feature type="region of interest" description="Disordered" evidence="1">
    <location>
        <begin position="1"/>
        <end position="57"/>
    </location>
</feature>
<dbReference type="Proteomes" id="UP000199103">
    <property type="component" value="Chromosome I"/>
</dbReference>
<protein>
    <submittedName>
        <fullName evidence="2">Uncharacterized protein</fullName>
    </submittedName>
</protein>
<feature type="compositionally biased region" description="Polar residues" evidence="1">
    <location>
        <begin position="1"/>
        <end position="11"/>
    </location>
</feature>
<reference evidence="2 3" key="1">
    <citation type="submission" date="2016-10" db="EMBL/GenBank/DDBJ databases">
        <authorList>
            <person name="de Groot N.N."/>
        </authorList>
    </citation>
    <scope>NUCLEOTIDE SEQUENCE [LARGE SCALE GENOMIC DNA]</scope>
    <source>
        <strain evidence="2 3">DSM 21800</strain>
    </source>
</reference>
<proteinExistence type="predicted"/>
<dbReference type="AlphaFoldDB" id="A0A1H1QGU2"/>
<dbReference type="EMBL" id="LT629772">
    <property type="protein sequence ID" value="SDS22533.1"/>
    <property type="molecule type" value="Genomic_DNA"/>
</dbReference>
<evidence type="ECO:0000256" key="1">
    <source>
        <dbReference type="SAM" id="MobiDB-lite"/>
    </source>
</evidence>
<accession>A0A1H1QGU2</accession>
<dbReference type="RefSeq" id="WP_157683243.1">
    <property type="nucleotide sequence ID" value="NZ_LT629772.1"/>
</dbReference>
<evidence type="ECO:0000313" key="3">
    <source>
        <dbReference type="Proteomes" id="UP000199103"/>
    </source>
</evidence>
<gene>
    <name evidence="2" type="ORF">SAMN04489812_1262</name>
</gene>
<keyword evidence="3" id="KW-1185">Reference proteome</keyword>
<organism evidence="2 3">
    <name type="scientific">Microlunatus soli</name>
    <dbReference type="NCBI Taxonomy" id="630515"/>
    <lineage>
        <taxon>Bacteria</taxon>
        <taxon>Bacillati</taxon>
        <taxon>Actinomycetota</taxon>
        <taxon>Actinomycetes</taxon>
        <taxon>Propionibacteriales</taxon>
        <taxon>Propionibacteriaceae</taxon>
        <taxon>Microlunatus</taxon>
    </lineage>
</organism>
<sequence>MPTDNTPSSPAVTERASYQAVLDSLRTEEKAHTRSAYGRPTAQWPRLHAGRSDDIDA</sequence>